<evidence type="ECO:0000313" key="5">
    <source>
        <dbReference type="EMBL" id="SFC45231.1"/>
    </source>
</evidence>
<dbReference type="EMBL" id="FOLO01000009">
    <property type="protein sequence ID" value="SFC45231.1"/>
    <property type="molecule type" value="Genomic_DNA"/>
</dbReference>
<protein>
    <submittedName>
        <fullName evidence="5">Two component transcriptional regulator, LytTR family</fullName>
    </submittedName>
</protein>
<evidence type="ECO:0000256" key="1">
    <source>
        <dbReference type="ARBA" id="ARBA00023012"/>
    </source>
</evidence>
<keyword evidence="1" id="KW-0902">Two-component regulatory system</keyword>
<feature type="modified residue" description="4-aspartylphosphate" evidence="2">
    <location>
        <position position="58"/>
    </location>
</feature>
<feature type="domain" description="Response regulatory" evidence="3">
    <location>
        <begin position="5"/>
        <end position="119"/>
    </location>
</feature>
<proteinExistence type="predicted"/>
<sequence length="255" mass="29113">MKKFNVVIASASEKTRSNIKQLLEFHFHFDFETVALITNECDVLSACTSGTVDVLFIDSNLLSDFDQNQIIEKLSSEIRIVYLSKDSIQAADAFDLGVIDYLIYPFGIERFHKCIKKLLKELNSIVDFPMQYMQKMLRQFQVPIEKKDPIIVKGTGNIRIIDTDDILWVASAGNYVELHLSDEQRPILHRETLTSMLNKLTSHGFIQVHRSALVKKRSISELKPTDNGDYLITLKNGALLNLSRRYKQSMAGILN</sequence>
<dbReference type="InterPro" id="IPR001789">
    <property type="entry name" value="Sig_transdc_resp-reg_receiver"/>
</dbReference>
<feature type="domain" description="HTH LytTR-type" evidence="4">
    <location>
        <begin position="150"/>
        <end position="255"/>
    </location>
</feature>
<keyword evidence="6" id="KW-1185">Reference proteome</keyword>
<dbReference type="InterPro" id="IPR011006">
    <property type="entry name" value="CheY-like_superfamily"/>
</dbReference>
<evidence type="ECO:0000313" key="6">
    <source>
        <dbReference type="Proteomes" id="UP000198862"/>
    </source>
</evidence>
<name>A0A1I1JAU2_9GAMM</name>
<dbReference type="Gene3D" id="3.40.50.2300">
    <property type="match status" value="1"/>
</dbReference>
<dbReference type="Pfam" id="PF04397">
    <property type="entry name" value="LytTR"/>
    <property type="match status" value="1"/>
</dbReference>
<dbReference type="PANTHER" id="PTHR37299">
    <property type="entry name" value="TRANSCRIPTIONAL REGULATOR-RELATED"/>
    <property type="match status" value="1"/>
</dbReference>
<dbReference type="GO" id="GO:0003677">
    <property type="term" value="F:DNA binding"/>
    <property type="evidence" value="ECO:0007669"/>
    <property type="project" value="InterPro"/>
</dbReference>
<evidence type="ECO:0000259" key="4">
    <source>
        <dbReference type="PROSITE" id="PS50930"/>
    </source>
</evidence>
<dbReference type="PROSITE" id="PS50110">
    <property type="entry name" value="RESPONSE_REGULATORY"/>
    <property type="match status" value="1"/>
</dbReference>
<dbReference type="OrthoDB" id="5949075at2"/>
<dbReference type="Gene3D" id="2.40.50.1020">
    <property type="entry name" value="LytTr DNA-binding domain"/>
    <property type="match status" value="1"/>
</dbReference>
<evidence type="ECO:0000256" key="2">
    <source>
        <dbReference type="PROSITE-ProRule" id="PRU00169"/>
    </source>
</evidence>
<dbReference type="SMART" id="SM00850">
    <property type="entry name" value="LytTR"/>
    <property type="match status" value="1"/>
</dbReference>
<evidence type="ECO:0000259" key="3">
    <source>
        <dbReference type="PROSITE" id="PS50110"/>
    </source>
</evidence>
<gene>
    <name evidence="5" type="ORF">SAMN02745724_01706</name>
</gene>
<accession>A0A1I1JAU2</accession>
<reference evidence="5 6" key="1">
    <citation type="submission" date="2016-10" db="EMBL/GenBank/DDBJ databases">
        <authorList>
            <person name="de Groot N.N."/>
        </authorList>
    </citation>
    <scope>NUCLEOTIDE SEQUENCE [LARGE SCALE GENOMIC DNA]</scope>
    <source>
        <strain evidence="5 6">DSM 6059</strain>
    </source>
</reference>
<organism evidence="5 6">
    <name type="scientific">Pseudoalteromonas denitrificans DSM 6059</name>
    <dbReference type="NCBI Taxonomy" id="1123010"/>
    <lineage>
        <taxon>Bacteria</taxon>
        <taxon>Pseudomonadati</taxon>
        <taxon>Pseudomonadota</taxon>
        <taxon>Gammaproteobacteria</taxon>
        <taxon>Alteromonadales</taxon>
        <taxon>Pseudoalteromonadaceae</taxon>
        <taxon>Pseudoalteromonas</taxon>
    </lineage>
</organism>
<dbReference type="PROSITE" id="PS50930">
    <property type="entry name" value="HTH_LYTTR"/>
    <property type="match status" value="1"/>
</dbReference>
<dbReference type="InterPro" id="IPR007492">
    <property type="entry name" value="LytTR_DNA-bd_dom"/>
</dbReference>
<dbReference type="PANTHER" id="PTHR37299:SF1">
    <property type="entry name" value="STAGE 0 SPORULATION PROTEIN A HOMOLOG"/>
    <property type="match status" value="1"/>
</dbReference>
<dbReference type="GO" id="GO:0000156">
    <property type="term" value="F:phosphorelay response regulator activity"/>
    <property type="evidence" value="ECO:0007669"/>
    <property type="project" value="InterPro"/>
</dbReference>
<dbReference type="InterPro" id="IPR046947">
    <property type="entry name" value="LytR-like"/>
</dbReference>
<dbReference type="SUPFAM" id="SSF52172">
    <property type="entry name" value="CheY-like"/>
    <property type="match status" value="1"/>
</dbReference>
<dbReference type="AlphaFoldDB" id="A0A1I1JAU2"/>
<dbReference type="STRING" id="1123010.SAMN02745724_01706"/>
<dbReference type="Proteomes" id="UP000198862">
    <property type="component" value="Unassembled WGS sequence"/>
</dbReference>
<keyword evidence="2" id="KW-0597">Phosphoprotein</keyword>
<dbReference type="RefSeq" id="WP_091982738.1">
    <property type="nucleotide sequence ID" value="NZ_FOLO01000009.1"/>
</dbReference>